<feature type="chain" id="PRO_5047343786" evidence="1">
    <location>
        <begin position="19"/>
        <end position="492"/>
    </location>
</feature>
<protein>
    <submittedName>
        <fullName evidence="2">Uncharacterized protein</fullName>
    </submittedName>
</protein>
<accession>A0ABW2L3C1</accession>
<keyword evidence="1" id="KW-0732">Signal</keyword>
<dbReference type="EMBL" id="JBHTBS010000001">
    <property type="protein sequence ID" value="MFC7336041.1"/>
    <property type="molecule type" value="Genomic_DNA"/>
</dbReference>
<comment type="caution">
    <text evidence="2">The sequence shown here is derived from an EMBL/GenBank/DDBJ whole genome shotgun (WGS) entry which is preliminary data.</text>
</comment>
<evidence type="ECO:0000313" key="3">
    <source>
        <dbReference type="Proteomes" id="UP001596472"/>
    </source>
</evidence>
<feature type="signal peptide" evidence="1">
    <location>
        <begin position="1"/>
        <end position="18"/>
    </location>
</feature>
<gene>
    <name evidence="2" type="ORF">ACFQY0_02535</name>
</gene>
<evidence type="ECO:0000313" key="2">
    <source>
        <dbReference type="EMBL" id="MFC7336041.1"/>
    </source>
</evidence>
<organism evidence="2 3">
    <name type="scientific">Haloferula chungangensis</name>
    <dbReference type="NCBI Taxonomy" id="1048331"/>
    <lineage>
        <taxon>Bacteria</taxon>
        <taxon>Pseudomonadati</taxon>
        <taxon>Verrucomicrobiota</taxon>
        <taxon>Verrucomicrobiia</taxon>
        <taxon>Verrucomicrobiales</taxon>
        <taxon>Verrucomicrobiaceae</taxon>
        <taxon>Haloferula</taxon>
    </lineage>
</organism>
<dbReference type="RefSeq" id="WP_379708760.1">
    <property type="nucleotide sequence ID" value="NZ_JBHTBS010000001.1"/>
</dbReference>
<name>A0ABW2L3C1_9BACT</name>
<evidence type="ECO:0000256" key="1">
    <source>
        <dbReference type="SAM" id="SignalP"/>
    </source>
</evidence>
<dbReference type="Proteomes" id="UP001596472">
    <property type="component" value="Unassembled WGS sequence"/>
</dbReference>
<sequence length="492" mass="54045">MKALLLVFTFCLANAALAQDAPFNRSKDLLLLQHDMGNDPDDLNAVAVEACMLQHPDYDDVDFYAVVGTRNLYSGHFGWIDECRALMAQLFGAKGPLWTDAETEAQWAASLDIVKGKVKTVLLNGGRVWVVEAGTSDFTRDWVNMLKNDAQVNNSLLTSHVVVVQHGFSNEKNTDPADLTFVQNNTDYYKIGEGKLDFDRSNTPKYLSTNTDFLPAAAAASNPNTYARDAFQALQTALAPHIPTTGNTTLANGGVDFTDTVEMWWILGMNTTTEGSVANVWDKFIVNDPDSSGGGGTDGEKVFQESEGLVIMEMESTQSPLGNWIKIEEGDTNYVSGATGGVHLEFGGNSQTGGPADSPLVYKFKVNQSGKYHLNMRARKRLAGGDPDWTNDCYVRMEGNFTSGSAHYDVNVLRVDTKLYGGNENNWGWALKLDSADAHRVPAIYQLVAGETYTFIVSGRSQRFNLDRIIFRYSTVDLNDLTGTRTTCVPIR</sequence>
<reference evidence="3" key="1">
    <citation type="journal article" date="2019" name="Int. J. Syst. Evol. Microbiol.">
        <title>The Global Catalogue of Microorganisms (GCM) 10K type strain sequencing project: providing services to taxonomists for standard genome sequencing and annotation.</title>
        <authorList>
            <consortium name="The Broad Institute Genomics Platform"/>
            <consortium name="The Broad Institute Genome Sequencing Center for Infectious Disease"/>
            <person name="Wu L."/>
            <person name="Ma J."/>
        </authorList>
    </citation>
    <scope>NUCLEOTIDE SEQUENCE [LARGE SCALE GENOMIC DNA]</scope>
    <source>
        <strain evidence="3">CGMCC 4.1467</strain>
    </source>
</reference>
<keyword evidence="3" id="KW-1185">Reference proteome</keyword>
<proteinExistence type="predicted"/>